<gene>
    <name evidence="3" type="ORF">FHS48_003688</name>
</gene>
<name>A0A7X0DNK4_NOVIT</name>
<dbReference type="PANTHER" id="PTHR23150">
    <property type="entry name" value="SULFATASE MODIFYING FACTOR 1, 2"/>
    <property type="match status" value="1"/>
</dbReference>
<evidence type="ECO:0000259" key="2">
    <source>
        <dbReference type="Pfam" id="PF03781"/>
    </source>
</evidence>
<organism evidence="3 4">
    <name type="scientific">Novispirillum itersonii</name>
    <name type="common">Aquaspirillum itersonii</name>
    <dbReference type="NCBI Taxonomy" id="189"/>
    <lineage>
        <taxon>Bacteria</taxon>
        <taxon>Pseudomonadati</taxon>
        <taxon>Pseudomonadota</taxon>
        <taxon>Alphaproteobacteria</taxon>
        <taxon>Rhodospirillales</taxon>
        <taxon>Novispirillaceae</taxon>
        <taxon>Novispirillum</taxon>
    </lineage>
</organism>
<feature type="domain" description="Sulfatase-modifying factor enzyme-like" evidence="2">
    <location>
        <begin position="69"/>
        <end position="309"/>
    </location>
</feature>
<dbReference type="RefSeq" id="WP_184265845.1">
    <property type="nucleotide sequence ID" value="NZ_JACIIX010000019.1"/>
</dbReference>
<dbReference type="AlphaFoldDB" id="A0A7X0DNK4"/>
<sequence>MQAGLKGLASGLVVLGATVIAAPAMAADWDAKISNPKPAAGDVTLPMPCGGAMVFRTVAVPADGPLGDTRVMLGGGDPARGSLEGVHPEYIAGSFSDGKSQRTYLIGKYEVTQAQYEAVMADTPEACPKVAMPKRLPQTDIGWFDAVRFTERYSVWLRKNAGKAVPKEGDETAYIRLPTEAEWEYAARGGASVSPADFGERIFAMPDGMAKYVWFAGTQSANGKPQLTGLLTPGPLGIHDMLGNVDEMVLEPFRLNKLGRSHGQAGGYVVRGGNYLTGEQDIRTALRQEVPYFDDAGVRKSKTTGFRVVAAVPSLTSAAQLKAVQQAWEKLGATSATDDRPGVQLGKQAETPIEDLAVLAKAAPDPEMKKRLEQVQASLRADLALRDEQRDRAARTALRMGAFLGQKLADDGKWVDRLRSLYESQKAADPNSDRTKDYQAKVQENQKALDDNLRYYADTVIRIAEDYGDDTLKRQKELLATEMKNLGLAHLVPYLDRHTGHVLGYRDDHKVSRQKWLDDYVKM</sequence>
<evidence type="ECO:0000256" key="1">
    <source>
        <dbReference type="SAM" id="SignalP"/>
    </source>
</evidence>
<protein>
    <recommendedName>
        <fullName evidence="2">Sulfatase-modifying factor enzyme-like domain-containing protein</fullName>
    </recommendedName>
</protein>
<dbReference type="SUPFAM" id="SSF56436">
    <property type="entry name" value="C-type lectin-like"/>
    <property type="match status" value="1"/>
</dbReference>
<dbReference type="InterPro" id="IPR016187">
    <property type="entry name" value="CTDL_fold"/>
</dbReference>
<dbReference type="Pfam" id="PF03781">
    <property type="entry name" value="FGE-sulfatase"/>
    <property type="match status" value="1"/>
</dbReference>
<keyword evidence="4" id="KW-1185">Reference proteome</keyword>
<dbReference type="EMBL" id="JACIIX010000019">
    <property type="protein sequence ID" value="MBB6212238.1"/>
    <property type="molecule type" value="Genomic_DNA"/>
</dbReference>
<dbReference type="InterPro" id="IPR051043">
    <property type="entry name" value="Sulfatase_Mod_Factor_Kinase"/>
</dbReference>
<dbReference type="PANTHER" id="PTHR23150:SF19">
    <property type="entry name" value="FORMYLGLYCINE-GENERATING ENZYME"/>
    <property type="match status" value="1"/>
</dbReference>
<reference evidence="3 4" key="1">
    <citation type="submission" date="2020-08" db="EMBL/GenBank/DDBJ databases">
        <title>Genomic Encyclopedia of Type Strains, Phase IV (KMG-IV): sequencing the most valuable type-strain genomes for metagenomic binning, comparative biology and taxonomic classification.</title>
        <authorList>
            <person name="Goeker M."/>
        </authorList>
    </citation>
    <scope>NUCLEOTIDE SEQUENCE [LARGE SCALE GENOMIC DNA]</scope>
    <source>
        <strain evidence="3 4">DSM 11590</strain>
    </source>
</reference>
<evidence type="ECO:0000313" key="3">
    <source>
        <dbReference type="EMBL" id="MBB6212238.1"/>
    </source>
</evidence>
<evidence type="ECO:0000313" key="4">
    <source>
        <dbReference type="Proteomes" id="UP000544872"/>
    </source>
</evidence>
<feature type="signal peptide" evidence="1">
    <location>
        <begin position="1"/>
        <end position="26"/>
    </location>
</feature>
<keyword evidence="1" id="KW-0732">Signal</keyword>
<dbReference type="InterPro" id="IPR005532">
    <property type="entry name" value="SUMF_dom"/>
</dbReference>
<dbReference type="GO" id="GO:0120147">
    <property type="term" value="F:formylglycine-generating oxidase activity"/>
    <property type="evidence" value="ECO:0007669"/>
    <property type="project" value="TreeGrafter"/>
</dbReference>
<comment type="caution">
    <text evidence="3">The sequence shown here is derived from an EMBL/GenBank/DDBJ whole genome shotgun (WGS) entry which is preliminary data.</text>
</comment>
<proteinExistence type="predicted"/>
<dbReference type="InterPro" id="IPR042095">
    <property type="entry name" value="SUMF_sf"/>
</dbReference>
<dbReference type="Proteomes" id="UP000544872">
    <property type="component" value="Unassembled WGS sequence"/>
</dbReference>
<dbReference type="Gene3D" id="3.90.1580.10">
    <property type="entry name" value="paralog of FGE (formylglycine-generating enzyme)"/>
    <property type="match status" value="1"/>
</dbReference>
<feature type="chain" id="PRO_5030736298" description="Sulfatase-modifying factor enzyme-like domain-containing protein" evidence="1">
    <location>
        <begin position="27"/>
        <end position="523"/>
    </location>
</feature>
<accession>A0A7X0DNK4</accession>